<name>A0A223KU39_9BACI</name>
<keyword evidence="4" id="KW-1185">Reference proteome</keyword>
<reference evidence="3 4" key="1">
    <citation type="submission" date="2016-12" db="EMBL/GenBank/DDBJ databases">
        <title>The whole genome sequencing and assembly of Bacillus cohnii DSM 6307T strain.</title>
        <authorList>
            <person name="Lee Y.-J."/>
            <person name="Yi H."/>
            <person name="Bahn Y.-S."/>
            <person name="Kim J.F."/>
            <person name="Lee D.-W."/>
        </authorList>
    </citation>
    <scope>NUCLEOTIDE SEQUENCE [LARGE SCALE GENOMIC DNA]</scope>
    <source>
        <strain evidence="3 4">DSM 6307</strain>
    </source>
</reference>
<evidence type="ECO:0000313" key="3">
    <source>
        <dbReference type="EMBL" id="AST93015.1"/>
    </source>
</evidence>
<feature type="region of interest" description="Disordered" evidence="1">
    <location>
        <begin position="61"/>
        <end position="90"/>
    </location>
</feature>
<dbReference type="NCBIfam" id="NF040601">
    <property type="entry name" value="TerS_not_xtmA"/>
    <property type="match status" value="1"/>
</dbReference>
<organism evidence="3 4">
    <name type="scientific">Sutcliffiella cohnii</name>
    <dbReference type="NCBI Taxonomy" id="33932"/>
    <lineage>
        <taxon>Bacteria</taxon>
        <taxon>Bacillati</taxon>
        <taxon>Bacillota</taxon>
        <taxon>Bacilli</taxon>
        <taxon>Bacillales</taxon>
        <taxon>Bacillaceae</taxon>
        <taxon>Sutcliffiella</taxon>
    </lineage>
</organism>
<proteinExistence type="predicted"/>
<dbReference type="InterPro" id="IPR018925">
    <property type="entry name" value="XtmA-like_N"/>
</dbReference>
<dbReference type="Pfam" id="PF10668">
    <property type="entry name" value="Phage_terminase"/>
    <property type="match status" value="1"/>
</dbReference>
<protein>
    <recommendedName>
        <fullName evidence="2">PBSX phage terminase small subunit-like N-terminal domain-containing protein</fullName>
    </recommendedName>
</protein>
<evidence type="ECO:0000256" key="1">
    <source>
        <dbReference type="SAM" id="MobiDB-lite"/>
    </source>
</evidence>
<dbReference type="AlphaFoldDB" id="A0A223KU39"/>
<evidence type="ECO:0000313" key="4">
    <source>
        <dbReference type="Proteomes" id="UP000215224"/>
    </source>
</evidence>
<dbReference type="STRING" id="1314751.GCA_001591425_00796"/>
<accession>A0A223KU39</accession>
<evidence type="ECO:0000259" key="2">
    <source>
        <dbReference type="Pfam" id="PF10668"/>
    </source>
</evidence>
<dbReference type="Proteomes" id="UP000215224">
    <property type="component" value="Chromosome"/>
</dbReference>
<dbReference type="KEGG" id="bcoh:BC6307_18000"/>
<gene>
    <name evidence="3" type="ORF">BC6307_18000</name>
</gene>
<dbReference type="EMBL" id="CP018866">
    <property type="protein sequence ID" value="AST93015.1"/>
    <property type="molecule type" value="Genomic_DNA"/>
</dbReference>
<feature type="domain" description="PBSX phage terminase small subunit-like N-terminal" evidence="2">
    <location>
        <begin position="1"/>
        <end position="64"/>
    </location>
</feature>
<dbReference type="RefSeq" id="WP_084380196.1">
    <property type="nucleotide sequence ID" value="NZ_CP018866.1"/>
</dbReference>
<sequence length="274" mass="31556">MARARSPNRDKAFEMWKESGGKLLLKDIAAELGVKDSQIRKWKNQDKWDEQLKGNVTNVKSNVTNKRGAPKGNKNAVGHGAPKGNSNAETHGFFSKFLPEETLEIMEQMNERSAADLIWDQIQIQYAAIIRAQKVMFVTAKDEMITQLKKAKYEYYPRSKEEGGGVEQATTEEEYEFQFAWDRQATFLNAQSRAMSELRSLIKQFDEMAHLDDERRLKLEGMKLGIEKTKADTEFAKMRASKLRGDRKDTSMLESLIEGRKKYEEMIKERENDG</sequence>